<evidence type="ECO:0000259" key="4">
    <source>
        <dbReference type="PROSITE" id="PS50800"/>
    </source>
</evidence>
<feature type="region of interest" description="Disordered" evidence="3">
    <location>
        <begin position="42"/>
        <end position="221"/>
    </location>
</feature>
<dbReference type="EMBL" id="ML119649">
    <property type="protein sequence ID" value="RPA86522.1"/>
    <property type="molecule type" value="Genomic_DNA"/>
</dbReference>
<keyword evidence="6" id="KW-1185">Reference proteome</keyword>
<dbReference type="SMART" id="SM00513">
    <property type="entry name" value="SAP"/>
    <property type="match status" value="1"/>
</dbReference>
<dbReference type="GO" id="GO:0005634">
    <property type="term" value="C:nucleus"/>
    <property type="evidence" value="ECO:0007669"/>
    <property type="project" value="TreeGrafter"/>
</dbReference>
<sequence length="319" mass="33825">MAAMSQQEYAKLKVTELKELLTQRGLPSNGVKSELVSRLVASDAAAPATGAKKDESLDADGDDYDLSLDDEDHTVPKAAETSAPKPAATETSSPKPTAAATTESSTPKPTATNTTTDTTATTTTTAPASTSAPATTEESKSETTGKKFQFKSIAAQFEEEARQKAEAAEAAKKAAEEAKANAADSTDKPAEEPKPTGPISSKLETLPVDHPKPLTIDEELEKRKKRAERFGLSIEENEAIKKLERAKKFGGPAPDLEKASGEAAEGEPSEKNIVIVKGLDQPLGFERKRRYEGGGRGGEDKRRRGGYRGGRGGRGRARS</sequence>
<evidence type="ECO:0000313" key="5">
    <source>
        <dbReference type="EMBL" id="RPA86522.1"/>
    </source>
</evidence>
<dbReference type="InterPro" id="IPR040746">
    <property type="entry name" value="THO1_MOS11_C"/>
</dbReference>
<dbReference type="Gene3D" id="1.10.720.30">
    <property type="entry name" value="SAP domain"/>
    <property type="match status" value="1"/>
</dbReference>
<reference evidence="5 6" key="1">
    <citation type="journal article" date="2018" name="Nat. Ecol. Evol.">
        <title>Pezizomycetes genomes reveal the molecular basis of ectomycorrhizal truffle lifestyle.</title>
        <authorList>
            <person name="Murat C."/>
            <person name="Payen T."/>
            <person name="Noel B."/>
            <person name="Kuo A."/>
            <person name="Morin E."/>
            <person name="Chen J."/>
            <person name="Kohler A."/>
            <person name="Krizsan K."/>
            <person name="Balestrini R."/>
            <person name="Da Silva C."/>
            <person name="Montanini B."/>
            <person name="Hainaut M."/>
            <person name="Levati E."/>
            <person name="Barry K.W."/>
            <person name="Belfiori B."/>
            <person name="Cichocki N."/>
            <person name="Clum A."/>
            <person name="Dockter R.B."/>
            <person name="Fauchery L."/>
            <person name="Guy J."/>
            <person name="Iotti M."/>
            <person name="Le Tacon F."/>
            <person name="Lindquist E.A."/>
            <person name="Lipzen A."/>
            <person name="Malagnac F."/>
            <person name="Mello A."/>
            <person name="Molinier V."/>
            <person name="Miyauchi S."/>
            <person name="Poulain J."/>
            <person name="Riccioni C."/>
            <person name="Rubini A."/>
            <person name="Sitrit Y."/>
            <person name="Splivallo R."/>
            <person name="Traeger S."/>
            <person name="Wang M."/>
            <person name="Zifcakova L."/>
            <person name="Wipf D."/>
            <person name="Zambonelli A."/>
            <person name="Paolocci F."/>
            <person name="Nowrousian M."/>
            <person name="Ottonello S."/>
            <person name="Baldrian P."/>
            <person name="Spatafora J.W."/>
            <person name="Henrissat B."/>
            <person name="Nagy L.G."/>
            <person name="Aury J.M."/>
            <person name="Wincker P."/>
            <person name="Grigoriev I.V."/>
            <person name="Bonfante P."/>
            <person name="Martin F.M."/>
        </authorList>
    </citation>
    <scope>NUCLEOTIDE SEQUENCE [LARGE SCALE GENOMIC DNA]</scope>
    <source>
        <strain evidence="5 6">RN42</strain>
    </source>
</reference>
<feature type="domain" description="SAP" evidence="4">
    <location>
        <begin position="9"/>
        <end position="43"/>
    </location>
</feature>
<feature type="compositionally biased region" description="Basic and acidic residues" evidence="3">
    <location>
        <begin position="159"/>
        <end position="194"/>
    </location>
</feature>
<dbReference type="InterPro" id="IPR052240">
    <property type="entry name" value="SAP_domain_ribonucleoprotein"/>
</dbReference>
<keyword evidence="1" id="KW-0597">Phosphoprotein</keyword>
<dbReference type="AlphaFoldDB" id="A0A3N4IK51"/>
<evidence type="ECO:0000256" key="1">
    <source>
        <dbReference type="ARBA" id="ARBA00022553"/>
    </source>
</evidence>
<comment type="similarity">
    <text evidence="2">Belongs to the SAP domain-containing ribonucleoprotein family.</text>
</comment>
<accession>A0A3N4IK51</accession>
<protein>
    <recommendedName>
        <fullName evidence="4">SAP domain-containing protein</fullName>
    </recommendedName>
</protein>
<feature type="compositionally biased region" description="Acidic residues" evidence="3">
    <location>
        <begin position="57"/>
        <end position="72"/>
    </location>
</feature>
<dbReference type="PANTHER" id="PTHR46551">
    <property type="entry name" value="SAP DOMAIN-CONTAINING RIBONUCLEOPROTEIN"/>
    <property type="match status" value="1"/>
</dbReference>
<feature type="compositionally biased region" description="Low complexity" evidence="3">
    <location>
        <begin position="86"/>
        <end position="136"/>
    </location>
</feature>
<organism evidence="5 6">
    <name type="scientific">Ascobolus immersus RN42</name>
    <dbReference type="NCBI Taxonomy" id="1160509"/>
    <lineage>
        <taxon>Eukaryota</taxon>
        <taxon>Fungi</taxon>
        <taxon>Dikarya</taxon>
        <taxon>Ascomycota</taxon>
        <taxon>Pezizomycotina</taxon>
        <taxon>Pezizomycetes</taxon>
        <taxon>Pezizales</taxon>
        <taxon>Ascobolaceae</taxon>
        <taxon>Ascobolus</taxon>
    </lineage>
</organism>
<evidence type="ECO:0000256" key="2">
    <source>
        <dbReference type="ARBA" id="ARBA00046328"/>
    </source>
</evidence>
<dbReference type="InterPro" id="IPR036361">
    <property type="entry name" value="SAP_dom_sf"/>
</dbReference>
<dbReference type="SUPFAM" id="SSF68906">
    <property type="entry name" value="SAP domain"/>
    <property type="match status" value="1"/>
</dbReference>
<dbReference type="Pfam" id="PF02037">
    <property type="entry name" value="SAP"/>
    <property type="match status" value="1"/>
</dbReference>
<dbReference type="Pfam" id="PF18592">
    <property type="entry name" value="Tho1_MOS11_C"/>
    <property type="match status" value="1"/>
</dbReference>
<gene>
    <name evidence="5" type="ORF">BJ508DRAFT_135011</name>
</gene>
<proteinExistence type="inferred from homology"/>
<dbReference type="OrthoDB" id="445357at2759"/>
<feature type="region of interest" description="Disordered" evidence="3">
    <location>
        <begin position="245"/>
        <end position="319"/>
    </location>
</feature>
<dbReference type="Proteomes" id="UP000275078">
    <property type="component" value="Unassembled WGS sequence"/>
</dbReference>
<dbReference type="STRING" id="1160509.A0A3N4IK51"/>
<evidence type="ECO:0000256" key="3">
    <source>
        <dbReference type="SAM" id="MobiDB-lite"/>
    </source>
</evidence>
<evidence type="ECO:0000313" key="6">
    <source>
        <dbReference type="Proteomes" id="UP000275078"/>
    </source>
</evidence>
<name>A0A3N4IK51_ASCIM</name>
<dbReference type="InterPro" id="IPR003034">
    <property type="entry name" value="SAP_dom"/>
</dbReference>
<dbReference type="PROSITE" id="PS50800">
    <property type="entry name" value="SAP"/>
    <property type="match status" value="1"/>
</dbReference>
<feature type="compositionally biased region" description="Basic residues" evidence="3">
    <location>
        <begin position="303"/>
        <end position="319"/>
    </location>
</feature>
<feature type="compositionally biased region" description="Basic and acidic residues" evidence="3">
    <location>
        <begin position="285"/>
        <end position="302"/>
    </location>
</feature>
<dbReference type="GO" id="GO:0016973">
    <property type="term" value="P:poly(A)+ mRNA export from nucleus"/>
    <property type="evidence" value="ECO:0007669"/>
    <property type="project" value="TreeGrafter"/>
</dbReference>
<dbReference type="PANTHER" id="PTHR46551:SF1">
    <property type="entry name" value="SAP DOMAIN-CONTAINING RIBONUCLEOPROTEIN"/>
    <property type="match status" value="1"/>
</dbReference>